<dbReference type="PANTHER" id="PTHR34301:SF8">
    <property type="entry name" value="ATPASE DOMAIN-CONTAINING PROTEIN"/>
    <property type="match status" value="1"/>
</dbReference>
<organism evidence="1 2">
    <name type="scientific">Vulcanisaeta souniana JCM 11219</name>
    <dbReference type="NCBI Taxonomy" id="1293586"/>
    <lineage>
        <taxon>Archaea</taxon>
        <taxon>Thermoproteota</taxon>
        <taxon>Thermoprotei</taxon>
        <taxon>Thermoproteales</taxon>
        <taxon>Thermoproteaceae</taxon>
        <taxon>Vulcanisaeta</taxon>
    </lineage>
</organism>
<proteinExistence type="predicted"/>
<dbReference type="InterPro" id="IPR027417">
    <property type="entry name" value="P-loop_NTPase"/>
</dbReference>
<comment type="caution">
    <text evidence="1">The sequence shown here is derived from an EMBL/GenBank/DDBJ whole genome shotgun (WGS) entry which is preliminary data.</text>
</comment>
<accession>A0A830EJ97</accession>
<dbReference type="PANTHER" id="PTHR34301">
    <property type="entry name" value="DNA-BINDING PROTEIN-RELATED"/>
    <property type="match status" value="1"/>
</dbReference>
<dbReference type="AlphaFoldDB" id="A0A830EJ97"/>
<evidence type="ECO:0008006" key="3">
    <source>
        <dbReference type="Google" id="ProtNLM"/>
    </source>
</evidence>
<dbReference type="Proteomes" id="UP000657075">
    <property type="component" value="Unassembled WGS sequence"/>
</dbReference>
<dbReference type="EMBL" id="BMNM01000004">
    <property type="protein sequence ID" value="GGI76858.1"/>
    <property type="molecule type" value="Genomic_DNA"/>
</dbReference>
<reference evidence="1" key="1">
    <citation type="journal article" date="2014" name="Int. J. Syst. Evol. Microbiol.">
        <title>Complete genome sequence of Corynebacterium casei LMG S-19264T (=DSM 44701T), isolated from a smear-ripened cheese.</title>
        <authorList>
            <consortium name="US DOE Joint Genome Institute (JGI-PGF)"/>
            <person name="Walter F."/>
            <person name="Albersmeier A."/>
            <person name="Kalinowski J."/>
            <person name="Ruckert C."/>
        </authorList>
    </citation>
    <scope>NUCLEOTIDE SEQUENCE</scope>
    <source>
        <strain evidence="1">JCM 11219</strain>
    </source>
</reference>
<sequence length="201" mass="22627">MIDFLSRIRGLSIMGFTIEFSELTKDVSIPSLFDAINEWVSPEGKHLVVIIDEVQELNKMRGYSLLPIFAYVYDSLRNIPFVFAGSKVGTLYNYLSLNDPDSPLYGRYIEIIELKPFTHEQPLGFLRREFSRAGIIVSEDLIGKAMDELDGVVGWLSLFGLTYISNPGPEALDRTIGIASGIVEEEFCNFARLWVQGGMCQ</sequence>
<name>A0A830EJ97_9CREN</name>
<reference evidence="1" key="2">
    <citation type="submission" date="2020-09" db="EMBL/GenBank/DDBJ databases">
        <authorList>
            <person name="Sun Q."/>
            <person name="Ohkuma M."/>
        </authorList>
    </citation>
    <scope>NUCLEOTIDE SEQUENCE</scope>
    <source>
        <strain evidence="1">JCM 11219</strain>
    </source>
</reference>
<evidence type="ECO:0000313" key="1">
    <source>
        <dbReference type="EMBL" id="GGI76858.1"/>
    </source>
</evidence>
<dbReference type="Gene3D" id="3.40.50.300">
    <property type="entry name" value="P-loop containing nucleotide triphosphate hydrolases"/>
    <property type="match status" value="1"/>
</dbReference>
<protein>
    <recommendedName>
        <fullName evidence="3">ATPase</fullName>
    </recommendedName>
</protein>
<gene>
    <name evidence="1" type="ORF">GCM10007112_12070</name>
</gene>
<dbReference type="Gene3D" id="1.10.8.60">
    <property type="match status" value="1"/>
</dbReference>
<dbReference type="SUPFAM" id="SSF52540">
    <property type="entry name" value="P-loop containing nucleoside triphosphate hydrolases"/>
    <property type="match status" value="1"/>
</dbReference>
<evidence type="ECO:0000313" key="2">
    <source>
        <dbReference type="Proteomes" id="UP000657075"/>
    </source>
</evidence>